<protein>
    <recommendedName>
        <fullName evidence="6">Aminopeptidase N</fullName>
        <ecNumber evidence="5">3.4.11.2</ecNumber>
    </recommendedName>
</protein>
<dbReference type="Pfam" id="PF09127">
    <property type="entry name" value="Leuk-A4-hydro_C"/>
    <property type="match status" value="1"/>
</dbReference>
<evidence type="ECO:0000256" key="12">
    <source>
        <dbReference type="ARBA" id="ARBA00023049"/>
    </source>
</evidence>
<evidence type="ECO:0000256" key="11">
    <source>
        <dbReference type="ARBA" id="ARBA00022833"/>
    </source>
</evidence>
<dbReference type="PANTHER" id="PTHR45726">
    <property type="entry name" value="LEUKOTRIENE A-4 HYDROLASE"/>
    <property type="match status" value="1"/>
</dbReference>
<comment type="caution">
    <text evidence="14">The sequence shown here is derived from an EMBL/GenBank/DDBJ whole genome shotgun (WGS) entry which is preliminary data.</text>
</comment>
<comment type="catalytic activity">
    <reaction evidence="1">
        <text>Release of an N-terminal amino acid, Xaa-|-Yaa- from a peptide, amide or arylamide. Xaa is preferably Ala, but may be most amino acids including Pro (slow action). When a terminal hydrophobic residue is followed by a prolyl residue, the two may be released as an intact Xaa-Pro dipeptide.</text>
        <dbReference type="EC" id="3.4.11.2"/>
    </reaction>
</comment>
<dbReference type="CDD" id="cd09599">
    <property type="entry name" value="M1_LTA4H"/>
    <property type="match status" value="1"/>
</dbReference>
<dbReference type="SUPFAM" id="SSF63737">
    <property type="entry name" value="Leukotriene A4 hydrolase N-terminal domain"/>
    <property type="match status" value="1"/>
</dbReference>
<organism evidence="14 15">
    <name type="scientific">Chitinophaga defluvii</name>
    <dbReference type="NCBI Taxonomy" id="3163343"/>
    <lineage>
        <taxon>Bacteria</taxon>
        <taxon>Pseudomonadati</taxon>
        <taxon>Bacteroidota</taxon>
        <taxon>Chitinophagia</taxon>
        <taxon>Chitinophagales</taxon>
        <taxon>Chitinophagaceae</taxon>
        <taxon>Chitinophaga</taxon>
    </lineage>
</organism>
<keyword evidence="12" id="KW-0482">Metalloprotease</keyword>
<dbReference type="PRINTS" id="PR00756">
    <property type="entry name" value="ALADIPTASE"/>
</dbReference>
<evidence type="ECO:0000313" key="14">
    <source>
        <dbReference type="EMBL" id="MET6999897.1"/>
    </source>
</evidence>
<dbReference type="InterPro" id="IPR042097">
    <property type="entry name" value="Aminopeptidase_N-like_N_sf"/>
</dbReference>
<evidence type="ECO:0000256" key="2">
    <source>
        <dbReference type="ARBA" id="ARBA00001947"/>
    </source>
</evidence>
<evidence type="ECO:0000256" key="6">
    <source>
        <dbReference type="ARBA" id="ARBA00015611"/>
    </source>
</evidence>
<dbReference type="EMBL" id="JBEXAC010000002">
    <property type="protein sequence ID" value="MET6999897.1"/>
    <property type="molecule type" value="Genomic_DNA"/>
</dbReference>
<keyword evidence="8" id="KW-0645">Protease</keyword>
<dbReference type="Pfam" id="PF01433">
    <property type="entry name" value="Peptidase_M1"/>
    <property type="match status" value="1"/>
</dbReference>
<dbReference type="InterPro" id="IPR045357">
    <property type="entry name" value="Aminopeptidase_N-like_N"/>
</dbReference>
<dbReference type="Gene3D" id="3.30.2010.30">
    <property type="match status" value="1"/>
</dbReference>
<evidence type="ECO:0000259" key="13">
    <source>
        <dbReference type="SMART" id="SM01263"/>
    </source>
</evidence>
<dbReference type="InterPro" id="IPR027268">
    <property type="entry name" value="Peptidase_M4/M1_CTD_sf"/>
</dbReference>
<dbReference type="EC" id="3.4.11.2" evidence="5"/>
<dbReference type="PROSITE" id="PS51257">
    <property type="entry name" value="PROKAR_LIPOPROTEIN"/>
    <property type="match status" value="1"/>
</dbReference>
<reference evidence="14 15" key="1">
    <citation type="submission" date="2024-06" db="EMBL/GenBank/DDBJ databases">
        <title>Chitinophaga defluvii sp. nov., isolated from municipal sewage.</title>
        <authorList>
            <person name="Zhang L."/>
        </authorList>
    </citation>
    <scope>NUCLEOTIDE SEQUENCE [LARGE SCALE GENOMIC DNA]</scope>
    <source>
        <strain evidence="14 15">H8</strain>
    </source>
</reference>
<evidence type="ECO:0000313" key="15">
    <source>
        <dbReference type="Proteomes" id="UP001549749"/>
    </source>
</evidence>
<dbReference type="Proteomes" id="UP001549749">
    <property type="component" value="Unassembled WGS sequence"/>
</dbReference>
<dbReference type="InterPro" id="IPR034015">
    <property type="entry name" value="M1_LTA4H"/>
</dbReference>
<keyword evidence="7" id="KW-0963">Cytoplasm</keyword>
<comment type="cofactor">
    <cofactor evidence="2">
        <name>Zn(2+)</name>
        <dbReference type="ChEBI" id="CHEBI:29105"/>
    </cofactor>
</comment>
<dbReference type="InterPro" id="IPR016024">
    <property type="entry name" value="ARM-type_fold"/>
</dbReference>
<evidence type="ECO:0000256" key="9">
    <source>
        <dbReference type="ARBA" id="ARBA00022723"/>
    </source>
</evidence>
<dbReference type="Gene3D" id="1.25.40.320">
    <property type="entry name" value="Peptidase M1, leukotriene A4 hydrolase/aminopeptidase C-terminal domain"/>
    <property type="match status" value="1"/>
</dbReference>
<gene>
    <name evidence="14" type="ORF">ABR189_21085</name>
</gene>
<evidence type="ECO:0000256" key="5">
    <source>
        <dbReference type="ARBA" id="ARBA00012564"/>
    </source>
</evidence>
<evidence type="ECO:0000256" key="4">
    <source>
        <dbReference type="ARBA" id="ARBA00010136"/>
    </source>
</evidence>
<keyword evidence="9" id="KW-0479">Metal-binding</keyword>
<dbReference type="InterPro" id="IPR001930">
    <property type="entry name" value="Peptidase_M1"/>
</dbReference>
<dbReference type="PANTHER" id="PTHR45726:SF3">
    <property type="entry name" value="LEUKOTRIENE A-4 HYDROLASE"/>
    <property type="match status" value="1"/>
</dbReference>
<dbReference type="SUPFAM" id="SSF48371">
    <property type="entry name" value="ARM repeat"/>
    <property type="match status" value="1"/>
</dbReference>
<evidence type="ECO:0000256" key="10">
    <source>
        <dbReference type="ARBA" id="ARBA00022801"/>
    </source>
</evidence>
<dbReference type="InterPro" id="IPR014782">
    <property type="entry name" value="Peptidase_M1_dom"/>
</dbReference>
<keyword evidence="11" id="KW-0862">Zinc</keyword>
<proteinExistence type="inferred from homology"/>
<dbReference type="InterPro" id="IPR049980">
    <property type="entry name" value="LTA4H_cat"/>
</dbReference>
<comment type="similarity">
    <text evidence="4">Belongs to the peptidase M1 family.</text>
</comment>
<name>A0ABV2TA48_9BACT</name>
<feature type="domain" description="Peptidase M1 leukotriene A4 hydrolase/aminopeptidase C-terminal" evidence="13">
    <location>
        <begin position="481"/>
        <end position="619"/>
    </location>
</feature>
<dbReference type="SUPFAM" id="SSF55486">
    <property type="entry name" value="Metalloproteases ('zincins'), catalytic domain"/>
    <property type="match status" value="1"/>
</dbReference>
<evidence type="ECO:0000256" key="1">
    <source>
        <dbReference type="ARBA" id="ARBA00000098"/>
    </source>
</evidence>
<dbReference type="Gene3D" id="1.10.390.10">
    <property type="entry name" value="Neutral Protease Domain 2"/>
    <property type="match status" value="1"/>
</dbReference>
<dbReference type="Pfam" id="PF17900">
    <property type="entry name" value="Peptidase_M1_N"/>
    <property type="match status" value="1"/>
</dbReference>
<keyword evidence="15" id="KW-1185">Reference proteome</keyword>
<comment type="subcellular location">
    <subcellularLocation>
        <location evidence="3">Cytoplasm</location>
    </subcellularLocation>
</comment>
<dbReference type="InterPro" id="IPR038502">
    <property type="entry name" value="M1_LTA-4_hydro/amino_C_sf"/>
</dbReference>
<dbReference type="RefSeq" id="WP_354662458.1">
    <property type="nucleotide sequence ID" value="NZ_JBEXAC010000002.1"/>
</dbReference>
<evidence type="ECO:0000256" key="8">
    <source>
        <dbReference type="ARBA" id="ARBA00022670"/>
    </source>
</evidence>
<sequence length="620" mass="70076">MKYNLLTGLSVLAMMACNNPTAEKKASATTDTTVKDTHTQSNADSILLKHLDLDIQVNMEQQQISGHATWAIDNPHQLPVLQLDTYELSIDSTTVDGKLVPHTLDAPVTYLGSRLNIPVSANSKTVTIWYKTGKNATALQWLQPQQTLGKKHPFLYTQSESVYARTWIPCGDGPGIRYTYNARVTAPKGLLALMSAENPQAVNDSSIYHFKMELPIPAYLMALAVGDITFRKIDERTGVYAEPAMIDKARYEFEEVGKMVHTAENLYGPYRWGRYDVLVLPPGFPIGGMENPRLTFCTPTIIAGDRSLTSLIAHELAHSWSGNLVTNATWSDFWLNEGFTDYFERRIMEAMMGKSYSDMLWELGYQDLVAEVAAIGKDSKDTWLKLNLEGRSADDSFTSIAYEKGAHFLKLIETVVGREKFDRFLKTYFDTYAFKTMNTAQFLEYLDANLIKGDTALSNKIDIQAWVYGPGIPANCPRVDQERFQKVDEARAQFLKATPPAQLATQNWSTQEWLHFLRKMPQPLSLEQMQQLDGAFHFTKTGNSEIADQWFVMAIAANYKAAYPAMEQFLRYVGRGKFLQPLYGEMMKTPANQEMAKALYAKYHQNYHPIAQEALKKILK</sequence>
<evidence type="ECO:0000256" key="3">
    <source>
        <dbReference type="ARBA" id="ARBA00004496"/>
    </source>
</evidence>
<evidence type="ECO:0000256" key="7">
    <source>
        <dbReference type="ARBA" id="ARBA00022490"/>
    </source>
</evidence>
<dbReference type="Gene3D" id="2.60.40.1730">
    <property type="entry name" value="tricorn interacting facor f3 domain"/>
    <property type="match status" value="1"/>
</dbReference>
<dbReference type="SMART" id="SM01263">
    <property type="entry name" value="Leuk-A4-hydro_C"/>
    <property type="match status" value="1"/>
</dbReference>
<accession>A0ABV2TA48</accession>
<keyword evidence="10" id="KW-0378">Hydrolase</keyword>
<dbReference type="InterPro" id="IPR015211">
    <property type="entry name" value="Peptidase_M1_C"/>
</dbReference>